<dbReference type="EMBL" id="SPKJ01000135">
    <property type="protein sequence ID" value="MYZ50213.1"/>
    <property type="molecule type" value="Genomic_DNA"/>
</dbReference>
<reference evidence="13" key="1">
    <citation type="submission" date="2019-03" db="EMBL/GenBank/DDBJ databases">
        <title>Afifella sp. nov., isolated from activated sludge.</title>
        <authorList>
            <person name="Li Q."/>
            <person name="Liu Y."/>
        </authorList>
    </citation>
    <scope>NUCLEOTIDE SEQUENCE</scope>
    <source>
        <strain evidence="13">L72</strain>
    </source>
</reference>
<dbReference type="Proteomes" id="UP000773614">
    <property type="component" value="Unassembled WGS sequence"/>
</dbReference>
<keyword evidence="3" id="KW-0809">Transit peptide</keyword>
<dbReference type="EC" id="3.1.2.22" evidence="1"/>
<dbReference type="Pfam" id="PF12697">
    <property type="entry name" value="Abhydrolase_6"/>
    <property type="match status" value="1"/>
</dbReference>
<dbReference type="PANTHER" id="PTHR16138">
    <property type="entry name" value="MYCOPHENOLIC ACID ACYL-GLUCURONIDE ESTERASE, MITOCHONDRIAL"/>
    <property type="match status" value="1"/>
</dbReference>
<gene>
    <name evidence="13" type="ORF">E4O86_21120</name>
</gene>
<comment type="catalytic activity">
    <reaction evidence="10">
        <text>S-hexadecanoyl-L-cysteinyl-[protein] + H2O = L-cysteinyl-[protein] + hexadecanoate + H(+)</text>
        <dbReference type="Rhea" id="RHEA:19233"/>
        <dbReference type="Rhea" id="RHEA-COMP:10131"/>
        <dbReference type="Rhea" id="RHEA-COMP:11032"/>
        <dbReference type="ChEBI" id="CHEBI:7896"/>
        <dbReference type="ChEBI" id="CHEBI:15377"/>
        <dbReference type="ChEBI" id="CHEBI:15378"/>
        <dbReference type="ChEBI" id="CHEBI:29950"/>
        <dbReference type="ChEBI" id="CHEBI:74151"/>
        <dbReference type="EC" id="3.1.2.22"/>
    </reaction>
    <physiologicalReaction direction="left-to-right" evidence="10">
        <dbReference type="Rhea" id="RHEA:19234"/>
    </physiologicalReaction>
</comment>
<evidence type="ECO:0000256" key="11">
    <source>
        <dbReference type="ARBA" id="ARBA00047972"/>
    </source>
</evidence>
<evidence type="ECO:0000256" key="8">
    <source>
        <dbReference type="ARBA" id="ARBA00042704"/>
    </source>
</evidence>
<evidence type="ECO:0000259" key="12">
    <source>
        <dbReference type="Pfam" id="PF12697"/>
    </source>
</evidence>
<evidence type="ECO:0000256" key="2">
    <source>
        <dbReference type="ARBA" id="ARBA00022801"/>
    </source>
</evidence>
<name>A0A964T7Z0_9HYPH</name>
<evidence type="ECO:0000256" key="7">
    <source>
        <dbReference type="ARBA" id="ARBA00042645"/>
    </source>
</evidence>
<evidence type="ECO:0000313" key="14">
    <source>
        <dbReference type="Proteomes" id="UP000773614"/>
    </source>
</evidence>
<evidence type="ECO:0000256" key="6">
    <source>
        <dbReference type="ARBA" id="ARBA00041520"/>
    </source>
</evidence>
<dbReference type="PANTHER" id="PTHR16138:SF7">
    <property type="entry name" value="PALMITOYL-PROTEIN THIOESTERASE ABHD10, MITOCHONDRIAL"/>
    <property type="match status" value="1"/>
</dbReference>
<comment type="catalytic activity">
    <reaction evidence="11">
        <text>mycophenolic acid O-acyl-beta-D-glucuronide + H2O = mycophenolate + D-glucuronate + H(+)</text>
        <dbReference type="Rhea" id="RHEA:34179"/>
        <dbReference type="ChEBI" id="CHEBI:15377"/>
        <dbReference type="ChEBI" id="CHEBI:15378"/>
        <dbReference type="ChEBI" id="CHEBI:58720"/>
        <dbReference type="ChEBI" id="CHEBI:62932"/>
        <dbReference type="ChEBI" id="CHEBI:66982"/>
        <dbReference type="EC" id="3.1.1.93"/>
    </reaction>
    <physiologicalReaction direction="left-to-right" evidence="11">
        <dbReference type="Rhea" id="RHEA:34180"/>
    </physiologicalReaction>
</comment>
<dbReference type="GO" id="GO:0102390">
    <property type="term" value="F:mycophenolic acid acyl-glucuronide esterase activity"/>
    <property type="evidence" value="ECO:0007669"/>
    <property type="project" value="UniProtKB-EC"/>
</dbReference>
<evidence type="ECO:0000256" key="1">
    <source>
        <dbReference type="ARBA" id="ARBA00012423"/>
    </source>
</evidence>
<dbReference type="GO" id="GO:0008474">
    <property type="term" value="F:palmitoyl-(protein) hydrolase activity"/>
    <property type="evidence" value="ECO:0007669"/>
    <property type="project" value="UniProtKB-EC"/>
</dbReference>
<keyword evidence="14" id="KW-1185">Reference proteome</keyword>
<comment type="function">
    <text evidence="9">Acts as an acyl-protein thioesterase that hydrolyzes fatty acids from acylated residues in proteins. Regulates the mitochondrial S-depalmitoylation of the nucleophilic active site residue of peroxiredoxin-5/PRDX5, a key antioxidant protein, therefore modulating mitochondrial antioxidant ability. Also catalyzes the deglucuronidation of mycophenolic acid acyl-glucuronide, an active metabolite of the immunosuppressant drug mycophenolate.</text>
</comment>
<dbReference type="InterPro" id="IPR029058">
    <property type="entry name" value="AB_hydrolase_fold"/>
</dbReference>
<protein>
    <recommendedName>
        <fullName evidence="5">Palmitoyl-protein thioesterase ABHD10, mitochondrial</fullName>
        <ecNumber evidence="4">3.1.1.93</ecNumber>
        <ecNumber evidence="1">3.1.2.22</ecNumber>
    </recommendedName>
    <alternativeName>
        <fullName evidence="7">Acyl-protein thioesterase ABHD10</fullName>
    </alternativeName>
    <alternativeName>
        <fullName evidence="8">Alpha/beta hydrolase domain-containing protein 10</fullName>
    </alternativeName>
    <alternativeName>
        <fullName evidence="6">Mycophenolic acid acyl-glucuronide esterase, mitochondrial</fullName>
    </alternativeName>
</protein>
<sequence>MSELRLEQLTVGQDHEARTICVLHRAGKEPGLFWLGGFRSDMAGSKAEALDAWAGRTGHEITRFDYSGHGRSGGSFDDGSISRWLEEAAAVFDRCAHGPQIVVGSSMGGWLALLLARLLRERGESDHLAGMILIAPAVDMTKDLMWDRFDERARRDIEENGYHLEPSAYSDEPYKLTRRLIEDGERHLFGPGPIEVGCRVHVIQGQKDEDVPWEHATALMERLAFDDAVLTLVPDGDHRLSRPEDIARLVRAVEDMLAG</sequence>
<proteinExistence type="predicted"/>
<dbReference type="SUPFAM" id="SSF53474">
    <property type="entry name" value="alpha/beta-Hydrolases"/>
    <property type="match status" value="1"/>
</dbReference>
<dbReference type="InterPro" id="IPR000073">
    <property type="entry name" value="AB_hydrolase_1"/>
</dbReference>
<organism evidence="13 14">
    <name type="scientific">Propylenella binzhouense</name>
    <dbReference type="NCBI Taxonomy" id="2555902"/>
    <lineage>
        <taxon>Bacteria</taxon>
        <taxon>Pseudomonadati</taxon>
        <taxon>Pseudomonadota</taxon>
        <taxon>Alphaproteobacteria</taxon>
        <taxon>Hyphomicrobiales</taxon>
        <taxon>Propylenellaceae</taxon>
        <taxon>Propylenella</taxon>
    </lineage>
</organism>
<evidence type="ECO:0000256" key="4">
    <source>
        <dbReference type="ARBA" id="ARBA00039132"/>
    </source>
</evidence>
<accession>A0A964T7Z0</accession>
<evidence type="ECO:0000256" key="10">
    <source>
        <dbReference type="ARBA" id="ARBA00047409"/>
    </source>
</evidence>
<comment type="caution">
    <text evidence="13">The sequence shown here is derived from an EMBL/GenBank/DDBJ whole genome shotgun (WGS) entry which is preliminary data.</text>
</comment>
<dbReference type="OrthoDB" id="9813296at2"/>
<evidence type="ECO:0000256" key="9">
    <source>
        <dbReference type="ARBA" id="ARBA00046047"/>
    </source>
</evidence>
<dbReference type="AlphaFoldDB" id="A0A964T7Z0"/>
<evidence type="ECO:0000256" key="5">
    <source>
        <dbReference type="ARBA" id="ARBA00039314"/>
    </source>
</evidence>
<feature type="domain" description="AB hydrolase-1" evidence="12">
    <location>
        <begin position="50"/>
        <end position="248"/>
    </location>
</feature>
<dbReference type="EC" id="3.1.1.93" evidence="4"/>
<dbReference type="InterPro" id="IPR052382">
    <property type="entry name" value="ABHD10_acyl-thioesterase"/>
</dbReference>
<evidence type="ECO:0000256" key="3">
    <source>
        <dbReference type="ARBA" id="ARBA00022946"/>
    </source>
</evidence>
<dbReference type="RefSeq" id="WP_161142537.1">
    <property type="nucleotide sequence ID" value="NZ_SPKJ01000135.1"/>
</dbReference>
<keyword evidence="2 13" id="KW-0378">Hydrolase</keyword>
<dbReference type="Gene3D" id="3.40.50.1820">
    <property type="entry name" value="alpha/beta hydrolase"/>
    <property type="match status" value="1"/>
</dbReference>
<evidence type="ECO:0000313" key="13">
    <source>
        <dbReference type="EMBL" id="MYZ50213.1"/>
    </source>
</evidence>